<dbReference type="InterPro" id="IPR050302">
    <property type="entry name" value="Rab_GAP_TBC_domain"/>
</dbReference>
<accession>A0A7S2J480</accession>
<dbReference type="GO" id="GO:0031267">
    <property type="term" value="F:small GTPase binding"/>
    <property type="evidence" value="ECO:0007669"/>
    <property type="project" value="TreeGrafter"/>
</dbReference>
<gene>
    <name evidence="2" type="ORF">CBRE1094_LOCUS39635</name>
</gene>
<organism evidence="2">
    <name type="scientific">Haptolina brevifila</name>
    <dbReference type="NCBI Taxonomy" id="156173"/>
    <lineage>
        <taxon>Eukaryota</taxon>
        <taxon>Haptista</taxon>
        <taxon>Haptophyta</taxon>
        <taxon>Prymnesiophyceae</taxon>
        <taxon>Prymnesiales</taxon>
        <taxon>Prymnesiaceae</taxon>
        <taxon>Haptolina</taxon>
    </lineage>
</organism>
<evidence type="ECO:0000313" key="2">
    <source>
        <dbReference type="EMBL" id="CAD9535721.1"/>
    </source>
</evidence>
<dbReference type="Pfam" id="PF00566">
    <property type="entry name" value="RabGAP-TBC"/>
    <property type="match status" value="1"/>
</dbReference>
<feature type="domain" description="Rab-GAP TBC" evidence="1">
    <location>
        <begin position="11"/>
        <end position="211"/>
    </location>
</feature>
<protein>
    <recommendedName>
        <fullName evidence="1">Rab-GAP TBC domain-containing protein</fullName>
    </recommendedName>
</protein>
<proteinExistence type="predicted"/>
<name>A0A7S2J480_9EUKA</name>
<sequence length="436" mass="47151">MPVLMILFLDTIGSTLRAESWRRFANEANGGPPKPGYFQALLKRSHDGLHDASSESSRCAKQIEKDLKRTFGIESLRGLRIPNAEATQSLRNVLLAFAEHNPQVGYCQSMNFLAAVLLLIVNEEYALWCLTAIVERLLPGHFSSCMAMALVDQGVLSHFLRAEDPTLVAHLEGLQVAPSLVTTQWLLTCFVGSSLPLPALLRLWDSFFLESHVSFLFRVAAALLTSNRDRLLACTESGDAYMLLSRLGSEVADQGGIDNLLRRADSLRMAALLEPHSLAKLRQSRAAIVREDQGSDASEVAAAAVAVATQTAAQLLSERQEAKQQEQLLDASATMSIDWALVPTPPDDNTTDGWSLVERLPAPGIVPSGCSLSYVILQLEAPKLLEDHFDIGGSAGGVSAEQGQEKDDQAGVSTITTKMQAVVGKLSAELDSFALT</sequence>
<dbReference type="PROSITE" id="PS50086">
    <property type="entry name" value="TBC_RABGAP"/>
    <property type="match status" value="1"/>
</dbReference>
<dbReference type="InterPro" id="IPR035969">
    <property type="entry name" value="Rab-GAP_TBC_sf"/>
</dbReference>
<dbReference type="GO" id="GO:0005096">
    <property type="term" value="F:GTPase activator activity"/>
    <property type="evidence" value="ECO:0007669"/>
    <property type="project" value="TreeGrafter"/>
</dbReference>
<dbReference type="InterPro" id="IPR000195">
    <property type="entry name" value="Rab-GAP-TBC_dom"/>
</dbReference>
<dbReference type="EMBL" id="HBGU01072756">
    <property type="protein sequence ID" value="CAD9535721.1"/>
    <property type="molecule type" value="Transcribed_RNA"/>
</dbReference>
<dbReference type="SUPFAM" id="SSF47923">
    <property type="entry name" value="Ypt/Rab-GAP domain of gyp1p"/>
    <property type="match status" value="2"/>
</dbReference>
<reference evidence="2" key="1">
    <citation type="submission" date="2021-01" db="EMBL/GenBank/DDBJ databases">
        <authorList>
            <person name="Corre E."/>
            <person name="Pelletier E."/>
            <person name="Niang G."/>
            <person name="Scheremetjew M."/>
            <person name="Finn R."/>
            <person name="Kale V."/>
            <person name="Holt S."/>
            <person name="Cochrane G."/>
            <person name="Meng A."/>
            <person name="Brown T."/>
            <person name="Cohen L."/>
        </authorList>
    </citation>
    <scope>NUCLEOTIDE SEQUENCE</scope>
    <source>
        <strain evidence="2">UTEX LB 985</strain>
    </source>
</reference>
<dbReference type="PANTHER" id="PTHR47219:SF20">
    <property type="entry name" value="TBC1 DOMAIN FAMILY MEMBER 2B"/>
    <property type="match status" value="1"/>
</dbReference>
<dbReference type="PANTHER" id="PTHR47219">
    <property type="entry name" value="RAB GTPASE-ACTIVATING PROTEIN 1-LIKE"/>
    <property type="match status" value="1"/>
</dbReference>
<dbReference type="SMART" id="SM00164">
    <property type="entry name" value="TBC"/>
    <property type="match status" value="1"/>
</dbReference>
<evidence type="ECO:0000259" key="1">
    <source>
        <dbReference type="PROSITE" id="PS50086"/>
    </source>
</evidence>
<dbReference type="Gene3D" id="1.10.472.80">
    <property type="entry name" value="Ypt/Rab-GAP domain of gyp1p, domain 3"/>
    <property type="match status" value="1"/>
</dbReference>
<dbReference type="AlphaFoldDB" id="A0A7S2J480"/>
<dbReference type="FunFam" id="1.10.8.270:FF:000026">
    <property type="entry name" value="TBC (Tre-2/Bub2/Cdc16) domain family"/>
    <property type="match status" value="1"/>
</dbReference>
<dbReference type="Gene3D" id="1.10.8.270">
    <property type="entry name" value="putative rabgap domain of human tbc1 domain family member 14 like domains"/>
    <property type="match status" value="1"/>
</dbReference>